<dbReference type="EMBL" id="VTWT01000014">
    <property type="protein sequence ID" value="KAA9325039.1"/>
    <property type="molecule type" value="Genomic_DNA"/>
</dbReference>
<dbReference type="GO" id="GO:0046872">
    <property type="term" value="F:metal ion binding"/>
    <property type="evidence" value="ECO:0007669"/>
    <property type="project" value="UniProtKB-KW"/>
</dbReference>
<organism evidence="6 7">
    <name type="scientific">Adhaeribacter soli</name>
    <dbReference type="NCBI Taxonomy" id="2607655"/>
    <lineage>
        <taxon>Bacteria</taxon>
        <taxon>Pseudomonadati</taxon>
        <taxon>Bacteroidota</taxon>
        <taxon>Cytophagia</taxon>
        <taxon>Cytophagales</taxon>
        <taxon>Hymenobacteraceae</taxon>
        <taxon>Adhaeribacter</taxon>
    </lineage>
</organism>
<keyword evidence="4" id="KW-0411">Iron-sulfur</keyword>
<dbReference type="GO" id="GO:0051537">
    <property type="term" value="F:2 iron, 2 sulfur cluster binding"/>
    <property type="evidence" value="ECO:0007669"/>
    <property type="project" value="UniProtKB-KW"/>
</dbReference>
<proteinExistence type="predicted"/>
<keyword evidence="7" id="KW-1185">Reference proteome</keyword>
<evidence type="ECO:0000313" key="7">
    <source>
        <dbReference type="Proteomes" id="UP000326570"/>
    </source>
</evidence>
<evidence type="ECO:0000256" key="1">
    <source>
        <dbReference type="ARBA" id="ARBA00022714"/>
    </source>
</evidence>
<dbReference type="Gene3D" id="2.102.10.10">
    <property type="entry name" value="Rieske [2Fe-2S] iron-sulphur domain"/>
    <property type="match status" value="1"/>
</dbReference>
<dbReference type="PROSITE" id="PS51257">
    <property type="entry name" value="PROKAR_LIPOPROTEIN"/>
    <property type="match status" value="1"/>
</dbReference>
<evidence type="ECO:0000313" key="6">
    <source>
        <dbReference type="EMBL" id="KAA9325039.1"/>
    </source>
</evidence>
<keyword evidence="2" id="KW-0479">Metal-binding</keyword>
<evidence type="ECO:0000256" key="2">
    <source>
        <dbReference type="ARBA" id="ARBA00022723"/>
    </source>
</evidence>
<feature type="domain" description="Rieske" evidence="5">
    <location>
        <begin position="42"/>
        <end position="140"/>
    </location>
</feature>
<dbReference type="InterPro" id="IPR036922">
    <property type="entry name" value="Rieske_2Fe-2S_sf"/>
</dbReference>
<comment type="caution">
    <text evidence="6">The sequence shown here is derived from an EMBL/GenBank/DDBJ whole genome shotgun (WGS) entry which is preliminary data.</text>
</comment>
<sequence>MITRVKTFLLLLVPFLAACSKDSEQRPQYLPEVIVNEQINLTNQQYNSLQRDYGFVSIPGGIRGIIIVRHSANRYLAFERNCTYQPYDSCATVKVDQSSLFLSDPCCGSRFDFEGGIISGPAAYPLKQYATSLSGNMLYISN</sequence>
<protein>
    <recommendedName>
        <fullName evidence="5">Rieske domain-containing protein</fullName>
    </recommendedName>
</protein>
<dbReference type="SUPFAM" id="SSF50022">
    <property type="entry name" value="ISP domain"/>
    <property type="match status" value="1"/>
</dbReference>
<reference evidence="6 7" key="1">
    <citation type="submission" date="2019-09" db="EMBL/GenBank/DDBJ databases">
        <title>Genome sequence of Adhaeribacter sp. M2.</title>
        <authorList>
            <person name="Srinivasan S."/>
        </authorList>
    </citation>
    <scope>NUCLEOTIDE SEQUENCE [LARGE SCALE GENOMIC DNA]</scope>
    <source>
        <strain evidence="6 7">M2</strain>
    </source>
</reference>
<evidence type="ECO:0000256" key="3">
    <source>
        <dbReference type="ARBA" id="ARBA00023004"/>
    </source>
</evidence>
<dbReference type="InterPro" id="IPR017941">
    <property type="entry name" value="Rieske_2Fe-2S"/>
</dbReference>
<evidence type="ECO:0000256" key="4">
    <source>
        <dbReference type="ARBA" id="ARBA00023014"/>
    </source>
</evidence>
<evidence type="ECO:0000259" key="5">
    <source>
        <dbReference type="PROSITE" id="PS51296"/>
    </source>
</evidence>
<accession>A0A5N1IID1</accession>
<keyword evidence="1" id="KW-0001">2Fe-2S</keyword>
<gene>
    <name evidence="6" type="ORF">F0P94_19225</name>
</gene>
<dbReference type="PROSITE" id="PS51296">
    <property type="entry name" value="RIESKE"/>
    <property type="match status" value="1"/>
</dbReference>
<dbReference type="RefSeq" id="WP_150906134.1">
    <property type="nucleotide sequence ID" value="NZ_VTWT01000014.1"/>
</dbReference>
<dbReference type="AlphaFoldDB" id="A0A5N1IID1"/>
<keyword evidence="3" id="KW-0408">Iron</keyword>
<dbReference type="Proteomes" id="UP000326570">
    <property type="component" value="Unassembled WGS sequence"/>
</dbReference>
<name>A0A5N1IID1_9BACT</name>